<dbReference type="AlphaFoldDB" id="A0A1R3IJB2"/>
<accession>A0A1R3IJB2</accession>
<gene>
    <name evidence="1" type="ORF">CCACVL1_11805</name>
</gene>
<reference evidence="1 2" key="1">
    <citation type="submission" date="2013-09" db="EMBL/GenBank/DDBJ databases">
        <title>Corchorus capsularis genome sequencing.</title>
        <authorList>
            <person name="Alam M."/>
            <person name="Haque M.S."/>
            <person name="Islam M.S."/>
            <person name="Emdad E.M."/>
            <person name="Islam M.M."/>
            <person name="Ahmed B."/>
            <person name="Halim A."/>
            <person name="Hossen Q.M.M."/>
            <person name="Hossain M.Z."/>
            <person name="Ahmed R."/>
            <person name="Khan M.M."/>
            <person name="Islam R."/>
            <person name="Rashid M.M."/>
            <person name="Khan S.A."/>
            <person name="Rahman M.S."/>
            <person name="Alam M."/>
        </authorList>
    </citation>
    <scope>NUCLEOTIDE SEQUENCE [LARGE SCALE GENOMIC DNA]</scope>
    <source>
        <strain evidence="2">cv. CVL-1</strain>
        <tissue evidence="1">Whole seedling</tissue>
    </source>
</reference>
<dbReference type="Gramene" id="OMO82682">
    <property type="protein sequence ID" value="OMO82682"/>
    <property type="gene ID" value="CCACVL1_11805"/>
</dbReference>
<dbReference type="Proteomes" id="UP000188268">
    <property type="component" value="Unassembled WGS sequence"/>
</dbReference>
<proteinExistence type="predicted"/>
<name>A0A1R3IJB2_COCAP</name>
<protein>
    <submittedName>
        <fullName evidence="1">Uncharacterized protein</fullName>
    </submittedName>
</protein>
<sequence>MPRPLPLHSERKIYEQFIESLKEYSKRESDNSKPPGVDAWLDKHSGPLSAEKLSRDVLEDEDGLVCFCLINALMLKFYLFKLPIDPSTTLSGTNPSVYHVVDVDLSDCGLNMISNGISGMDVFFGMRYTVMGSPAWIYYCDVANPDPNGVSVFSSRAYSFHVLKLGSPNPNPKWVILDTPRSLPSMSNQIEFPRIIGTFVDEEAKKIVIRGRGTKDSNTILFIYDAGANQWVLEHRLDLSYKDKDNDIPSLPAGLTIPNLVEDHYCDPLHVYFDSPRRSFVDYPFRWIVGQVKGERICEILVNVEPDHDHGGLVYDHYNGCTCDFAHGLLLVPVQQDSKVGSFSFDYVNAAPRWEGKFEFDSEEEEEA</sequence>
<evidence type="ECO:0000313" key="1">
    <source>
        <dbReference type="EMBL" id="OMO82682.1"/>
    </source>
</evidence>
<evidence type="ECO:0000313" key="2">
    <source>
        <dbReference type="Proteomes" id="UP000188268"/>
    </source>
</evidence>
<comment type="caution">
    <text evidence="1">The sequence shown here is derived from an EMBL/GenBank/DDBJ whole genome shotgun (WGS) entry which is preliminary data.</text>
</comment>
<dbReference type="EMBL" id="AWWV01009969">
    <property type="protein sequence ID" value="OMO82682.1"/>
    <property type="molecule type" value="Genomic_DNA"/>
</dbReference>
<organism evidence="1 2">
    <name type="scientific">Corchorus capsularis</name>
    <name type="common">Jute</name>
    <dbReference type="NCBI Taxonomy" id="210143"/>
    <lineage>
        <taxon>Eukaryota</taxon>
        <taxon>Viridiplantae</taxon>
        <taxon>Streptophyta</taxon>
        <taxon>Embryophyta</taxon>
        <taxon>Tracheophyta</taxon>
        <taxon>Spermatophyta</taxon>
        <taxon>Magnoliopsida</taxon>
        <taxon>eudicotyledons</taxon>
        <taxon>Gunneridae</taxon>
        <taxon>Pentapetalae</taxon>
        <taxon>rosids</taxon>
        <taxon>malvids</taxon>
        <taxon>Malvales</taxon>
        <taxon>Malvaceae</taxon>
        <taxon>Grewioideae</taxon>
        <taxon>Apeibeae</taxon>
        <taxon>Corchorus</taxon>
    </lineage>
</organism>
<keyword evidence="2" id="KW-1185">Reference proteome</keyword>